<protein>
    <submittedName>
        <fullName evidence="1">Uncharacterized protein</fullName>
    </submittedName>
</protein>
<reference evidence="1 2" key="1">
    <citation type="journal article" date="2022" name="New Phytol.">
        <title>Ecological generalism drives hyperdiversity of secondary metabolite gene clusters in xylarialean endophytes.</title>
        <authorList>
            <person name="Franco M.E.E."/>
            <person name="Wisecaver J.H."/>
            <person name="Arnold A.E."/>
            <person name="Ju Y.M."/>
            <person name="Slot J.C."/>
            <person name="Ahrendt S."/>
            <person name="Moore L.P."/>
            <person name="Eastman K.E."/>
            <person name="Scott K."/>
            <person name="Konkel Z."/>
            <person name="Mondo S.J."/>
            <person name="Kuo A."/>
            <person name="Hayes R.D."/>
            <person name="Haridas S."/>
            <person name="Andreopoulos B."/>
            <person name="Riley R."/>
            <person name="LaButti K."/>
            <person name="Pangilinan J."/>
            <person name="Lipzen A."/>
            <person name="Amirebrahimi M."/>
            <person name="Yan J."/>
            <person name="Adam C."/>
            <person name="Keymanesh K."/>
            <person name="Ng V."/>
            <person name="Louie K."/>
            <person name="Northen T."/>
            <person name="Drula E."/>
            <person name="Henrissat B."/>
            <person name="Hsieh H.M."/>
            <person name="Youens-Clark K."/>
            <person name="Lutzoni F."/>
            <person name="Miadlikowska J."/>
            <person name="Eastwood D.C."/>
            <person name="Hamelin R.C."/>
            <person name="Grigoriev I.V."/>
            <person name="U'Ren J.M."/>
        </authorList>
    </citation>
    <scope>NUCLEOTIDE SEQUENCE [LARGE SCALE GENOMIC DNA]</scope>
    <source>
        <strain evidence="1 2">ER1909</strain>
    </source>
</reference>
<sequence>MDQLPTEVLRGIISHLKPGPRRNAGNRDGNHSTGLAQYSTVCREFQFLIEERTFASLKISNSQASLEQFKAVFADTRRRYLLRTLKYSILCEEDDWDDFLEHGVDYMVHISYQSAIKDLFSQLSTWTNLRNWSDNAPLFNLIIDTRPTEYSQAITFNGHQVVPSVVCVDKIICPIVDQPLNAGVTPIINRVHSSIISIFDRVQPNIKRLIWRVDHEHYNDLKLNMVDQLARTLSYGGFSKLEILEIHHPTALLSVQYIEDNLLGPDHLDLSSALNRTMKLPNLKELSIRGLFILTPDIFELREDGTFSNTLRTIHLDLSKATSDPTAEWYFAEHDNSGRQHPISATLDPFLVALARAAVKMPALQSLTCLWPGTAFLRYHGPGTYEPCRATDKSFVYSIPNLGRWVMHFEMTARTIGRIPMLSDWNLPSEMVEVLKEANHAILLVRGCLGTAYAFEEI</sequence>
<name>A0ACC0CYZ6_9PEZI</name>
<evidence type="ECO:0000313" key="1">
    <source>
        <dbReference type="EMBL" id="KAI6085506.1"/>
    </source>
</evidence>
<gene>
    <name evidence="1" type="ORF">F4821DRAFT_260831</name>
</gene>
<proteinExistence type="predicted"/>
<keyword evidence="2" id="KW-1185">Reference proteome</keyword>
<comment type="caution">
    <text evidence="1">The sequence shown here is derived from an EMBL/GenBank/DDBJ whole genome shotgun (WGS) entry which is preliminary data.</text>
</comment>
<dbReference type="EMBL" id="MU394324">
    <property type="protein sequence ID" value="KAI6085506.1"/>
    <property type="molecule type" value="Genomic_DNA"/>
</dbReference>
<accession>A0ACC0CYZ6</accession>
<evidence type="ECO:0000313" key="2">
    <source>
        <dbReference type="Proteomes" id="UP001497680"/>
    </source>
</evidence>
<organism evidence="1 2">
    <name type="scientific">Hypoxylon rubiginosum</name>
    <dbReference type="NCBI Taxonomy" id="110542"/>
    <lineage>
        <taxon>Eukaryota</taxon>
        <taxon>Fungi</taxon>
        <taxon>Dikarya</taxon>
        <taxon>Ascomycota</taxon>
        <taxon>Pezizomycotina</taxon>
        <taxon>Sordariomycetes</taxon>
        <taxon>Xylariomycetidae</taxon>
        <taxon>Xylariales</taxon>
        <taxon>Hypoxylaceae</taxon>
        <taxon>Hypoxylon</taxon>
    </lineage>
</organism>
<dbReference type="Proteomes" id="UP001497680">
    <property type="component" value="Unassembled WGS sequence"/>
</dbReference>